<evidence type="ECO:0000313" key="2">
    <source>
        <dbReference type="Proteomes" id="UP000094936"/>
    </source>
</evidence>
<keyword evidence="2" id="KW-1185">Reference proteome</keyword>
<protein>
    <submittedName>
        <fullName evidence="1">Uncharacterized protein</fullName>
    </submittedName>
</protein>
<sequence>MPAVSKDLARLLMLKEALDEAIKSQRRSDQCHENYTKRTNVNGFSRALTATYESNAAWNEKALDKDMAALKIAAKALFEKEESEVS</sequence>
<evidence type="ECO:0000313" key="1">
    <source>
        <dbReference type="EMBL" id="ODA29217.1"/>
    </source>
</evidence>
<dbReference type="OrthoDB" id="9969224at2"/>
<reference evidence="1 2" key="1">
    <citation type="submission" date="2016-05" db="EMBL/GenBank/DDBJ databases">
        <title>Genomic Taxonomy of the Vibrionaceae.</title>
        <authorList>
            <person name="Gomez-Gil B."/>
            <person name="Enciso-Ibarra J."/>
        </authorList>
    </citation>
    <scope>NUCLEOTIDE SEQUENCE [LARGE SCALE GENOMIC DNA]</scope>
    <source>
        <strain evidence="1 2">CAIM 1920</strain>
    </source>
</reference>
<dbReference type="Proteomes" id="UP000094936">
    <property type="component" value="Unassembled WGS sequence"/>
</dbReference>
<comment type="caution">
    <text evidence="1">The sequence shown here is derived from an EMBL/GenBank/DDBJ whole genome shotgun (WGS) entry which is preliminary data.</text>
</comment>
<gene>
    <name evidence="1" type="ORF">A8L45_22560</name>
</gene>
<proteinExistence type="predicted"/>
<accession>A0A1C3E7H9</accession>
<dbReference type="EMBL" id="LYBM01000075">
    <property type="protein sequence ID" value="ODA29217.1"/>
    <property type="molecule type" value="Genomic_DNA"/>
</dbReference>
<organism evidence="1 2">
    <name type="scientific">Veronia pacifica</name>
    <dbReference type="NCBI Taxonomy" id="1080227"/>
    <lineage>
        <taxon>Bacteria</taxon>
        <taxon>Pseudomonadati</taxon>
        <taxon>Pseudomonadota</taxon>
        <taxon>Gammaproteobacteria</taxon>
        <taxon>Vibrionales</taxon>
        <taxon>Vibrionaceae</taxon>
        <taxon>Veronia</taxon>
    </lineage>
</organism>
<name>A0A1C3E7H9_9GAMM</name>
<dbReference type="RefSeq" id="WP_068905601.1">
    <property type="nucleotide sequence ID" value="NZ_JBHUIF010000002.1"/>
</dbReference>
<dbReference type="AlphaFoldDB" id="A0A1C3E7H9"/>